<dbReference type="Proteomes" id="UP000606580">
    <property type="component" value="Unassembled WGS sequence"/>
</dbReference>
<name>A0A848DA96_9EURY</name>
<sequence length="168" mass="19716">MGLIDKGIDILESIKYKISNDSFVVGLRFENYVNDLFSKKYFSIVEKTHSTKTNQEQYVESSMNPDFVYKYLPTGKMFAVECKYRSGLNDGKLSWSYPKQLKRYQEFSYKRKIPVFIVIGLGGLGDEPEEMFNIPLEEAKYPDLYPSVFNRFSRPPKKAFFWKNGNLY</sequence>
<protein>
    <submittedName>
        <fullName evidence="1">Uncharacterized protein</fullName>
    </submittedName>
</protein>
<evidence type="ECO:0000313" key="1">
    <source>
        <dbReference type="EMBL" id="NMG83486.1"/>
    </source>
</evidence>
<dbReference type="EMBL" id="WNEG01000085">
    <property type="protein sequence ID" value="NMG83486.1"/>
    <property type="molecule type" value="Genomic_DNA"/>
</dbReference>
<proteinExistence type="predicted"/>
<reference evidence="1" key="1">
    <citation type="journal article" date="2020" name="MBio">
        <title>'Candidatus Ethanoperedens,' a Thermophilic Genus of Archaea Mediating the Anaerobic Oxidation of Ethane.</title>
        <authorList>
            <person name="Hahn C.J."/>
            <person name="Laso-Perez R."/>
            <person name="Vulcano F."/>
            <person name="Vaziourakis K.M."/>
            <person name="Stokke R."/>
            <person name="Steen I.H."/>
            <person name="Teske A."/>
            <person name="Boetius A."/>
            <person name="Liebeke M."/>
            <person name="Amann R."/>
            <person name="Knittel K."/>
            <person name="Wegener G."/>
        </authorList>
    </citation>
    <scope>NUCLEOTIDE SEQUENCE</scope>
    <source>
        <strain evidence="1">GoM-Arc1-LC-WB58</strain>
    </source>
</reference>
<dbReference type="AlphaFoldDB" id="A0A848DA96"/>
<evidence type="ECO:0000313" key="2">
    <source>
        <dbReference type="Proteomes" id="UP000606580"/>
    </source>
</evidence>
<gene>
    <name evidence="1" type="ORF">GIS02_04685</name>
</gene>
<comment type="caution">
    <text evidence="1">The sequence shown here is derived from an EMBL/GenBank/DDBJ whole genome shotgun (WGS) entry which is preliminary data.</text>
</comment>
<accession>A0A848DA96</accession>
<organism evidence="1 2">
    <name type="scientific">Candidatus Ethanoperedens thermophilum</name>
    <dbReference type="NCBI Taxonomy" id="2766897"/>
    <lineage>
        <taxon>Archaea</taxon>
        <taxon>Methanobacteriati</taxon>
        <taxon>Methanobacteriota</taxon>
        <taxon>Stenosarchaea group</taxon>
        <taxon>Methanomicrobia</taxon>
        <taxon>Methanosarcinales</taxon>
        <taxon>Methanosarcinales incertae sedis</taxon>
        <taxon>GOM Arc I cluster</taxon>
        <taxon>Candidatus Ethanoperedens</taxon>
    </lineage>
</organism>